<organism evidence="6 8">
    <name type="scientific">Bombus impatiens</name>
    <name type="common">Bumblebee</name>
    <dbReference type="NCBI Taxonomy" id="132113"/>
    <lineage>
        <taxon>Eukaryota</taxon>
        <taxon>Metazoa</taxon>
        <taxon>Ecdysozoa</taxon>
        <taxon>Arthropoda</taxon>
        <taxon>Hexapoda</taxon>
        <taxon>Insecta</taxon>
        <taxon>Pterygota</taxon>
        <taxon>Neoptera</taxon>
        <taxon>Endopterygota</taxon>
        <taxon>Hymenoptera</taxon>
        <taxon>Apocrita</taxon>
        <taxon>Aculeata</taxon>
        <taxon>Apoidea</taxon>
        <taxon>Anthophila</taxon>
        <taxon>Apidae</taxon>
        <taxon>Bombus</taxon>
        <taxon>Pyrobombus</taxon>
    </lineage>
</organism>
<dbReference type="GeneID" id="100744413"/>
<keyword evidence="2" id="KW-0808">Transferase</keyword>
<keyword evidence="6" id="KW-1185">Reference proteome</keyword>
<proteinExistence type="inferred from homology"/>
<dbReference type="Proteomes" id="UP000515180">
    <property type="component" value="Unplaced"/>
</dbReference>
<dbReference type="GO" id="GO:0012505">
    <property type="term" value="C:endomembrane system"/>
    <property type="evidence" value="ECO:0007669"/>
    <property type="project" value="TreeGrafter"/>
</dbReference>
<evidence type="ECO:0000256" key="4">
    <source>
        <dbReference type="SAM" id="Phobius"/>
    </source>
</evidence>
<dbReference type="KEGG" id="bim:100744413"/>
<feature type="domain" description="Phospholipid/glycerol acyltransferase" evidence="5">
    <location>
        <begin position="93"/>
        <end position="213"/>
    </location>
</feature>
<keyword evidence="4" id="KW-1133">Transmembrane helix</keyword>
<feature type="transmembrane region" description="Helical" evidence="4">
    <location>
        <begin position="318"/>
        <end position="339"/>
    </location>
</feature>
<dbReference type="OMA" id="LAGWMIC"/>
<dbReference type="SMART" id="SM00563">
    <property type="entry name" value="PlsC"/>
    <property type="match status" value="1"/>
</dbReference>
<feature type="transmembrane region" description="Helical" evidence="4">
    <location>
        <begin position="12"/>
        <end position="39"/>
    </location>
</feature>
<evidence type="ECO:0000313" key="7">
    <source>
        <dbReference type="RefSeq" id="XP_003488699.1"/>
    </source>
</evidence>
<dbReference type="GO" id="GO:0003841">
    <property type="term" value="F:1-acylglycerol-3-phosphate O-acyltransferase activity"/>
    <property type="evidence" value="ECO:0007669"/>
    <property type="project" value="TreeGrafter"/>
</dbReference>
<dbReference type="AlphaFoldDB" id="A0A6P8KYP1"/>
<dbReference type="OrthoDB" id="189226at2759"/>
<dbReference type="RefSeq" id="XP_033176110.1">
    <property type="nucleotide sequence ID" value="XM_033320219.1"/>
</dbReference>
<dbReference type="RefSeq" id="XP_003488699.1">
    <property type="nucleotide sequence ID" value="XM_003488651.4"/>
</dbReference>
<dbReference type="InterPro" id="IPR002123">
    <property type="entry name" value="Plipid/glycerol_acylTrfase"/>
</dbReference>
<dbReference type="InterPro" id="IPR032098">
    <property type="entry name" value="Acyltransf_C"/>
</dbReference>
<dbReference type="SUPFAM" id="SSF69593">
    <property type="entry name" value="Glycerol-3-phosphate (1)-acyltransferase"/>
    <property type="match status" value="1"/>
</dbReference>
<dbReference type="Pfam" id="PF16076">
    <property type="entry name" value="Acyltransf_C"/>
    <property type="match status" value="1"/>
</dbReference>
<comment type="similarity">
    <text evidence="1">Belongs to the 1-acyl-sn-glycerol-3-phosphate acyltransferase family.</text>
</comment>
<accession>A0A6P8KYP1</accession>
<dbReference type="PANTHER" id="PTHR10983:SF24">
    <property type="entry name" value="1-ACYLGLYCEROL-3-PHOSPHATE O-ACYLTRANSFERASE 3, ISOFORM E-RELATED"/>
    <property type="match status" value="1"/>
</dbReference>
<evidence type="ECO:0000256" key="1">
    <source>
        <dbReference type="ARBA" id="ARBA00008655"/>
    </source>
</evidence>
<evidence type="ECO:0000313" key="6">
    <source>
        <dbReference type="Proteomes" id="UP000515180"/>
    </source>
</evidence>
<keyword evidence="3 7" id="KW-0012">Acyltransferase</keyword>
<feature type="transmembrane region" description="Helical" evidence="4">
    <location>
        <begin position="345"/>
        <end position="363"/>
    </location>
</feature>
<keyword evidence="4" id="KW-0812">Transmembrane</keyword>
<evidence type="ECO:0000256" key="3">
    <source>
        <dbReference type="ARBA" id="ARBA00023315"/>
    </source>
</evidence>
<gene>
    <name evidence="7 8" type="primary">LOC100744413</name>
</gene>
<evidence type="ECO:0000259" key="5">
    <source>
        <dbReference type="SMART" id="SM00563"/>
    </source>
</evidence>
<dbReference type="PANTHER" id="PTHR10983">
    <property type="entry name" value="1-ACYLGLYCEROL-3-PHOSPHATE ACYLTRANSFERASE-RELATED"/>
    <property type="match status" value="1"/>
</dbReference>
<dbReference type="CDD" id="cd07990">
    <property type="entry name" value="LPLAT_LCLAT1-like"/>
    <property type="match status" value="1"/>
</dbReference>
<dbReference type="Pfam" id="PF01553">
    <property type="entry name" value="Acyltransferase"/>
    <property type="match status" value="1"/>
</dbReference>
<evidence type="ECO:0000313" key="8">
    <source>
        <dbReference type="RefSeq" id="XP_033176110.1"/>
    </source>
</evidence>
<name>A0A6P8KYP1_BOMIM</name>
<evidence type="ECO:0000256" key="2">
    <source>
        <dbReference type="ARBA" id="ARBA00022679"/>
    </source>
</evidence>
<protein>
    <submittedName>
        <fullName evidence="7 8">1-acyl-sn-glycerol-3-phosphate acyltransferase gamma</fullName>
    </submittedName>
</protein>
<sequence>MGLLSVLKQSNVIYVIFGITFLTSGLIINFFQCLLYFGLRPFSIYLYRKINCYLCYSLYCQLVFVPEWWSELDIVLYMNKDDVEKFRKNHKYILMNHRYEIDWLCGWIICERTGVLGNCKAYVKKSLQYVPILGWAWRFAGYIFMERNWEKDKEVITSQIKELVNYPDSISLLLCAEGTRFTTEKLEASQKFAQKANLPILNYHLTPRTKGFVASLPHMRGKISDIYDMQLQFKSDDPVKPTLTNLLQGKRITAYICLFRIPLEEVPEDEKGAEEWLHKHYEKKDRMAESFEQTGDFFELSGVPKLEKITLKRRYNSLVNIIFWAVVVNAPILYYLIIILLSGSIIYFSIGASSIFLICLLLQRMIGMSKISKSSSYGTDDKKLK</sequence>
<keyword evidence="4" id="KW-0472">Membrane</keyword>
<reference evidence="7 8" key="1">
    <citation type="submission" date="2025-04" db="UniProtKB">
        <authorList>
            <consortium name="RefSeq"/>
        </authorList>
    </citation>
    <scope>IDENTIFICATION</scope>
</reference>